<name>A0A382CCR7_9ZZZZ</name>
<dbReference type="Pfam" id="PF13847">
    <property type="entry name" value="Methyltransf_31"/>
    <property type="match status" value="1"/>
</dbReference>
<organism evidence="10">
    <name type="scientific">marine metagenome</name>
    <dbReference type="NCBI Taxonomy" id="408172"/>
    <lineage>
        <taxon>unclassified sequences</taxon>
        <taxon>metagenomes</taxon>
        <taxon>ecological metagenomes</taxon>
    </lineage>
</organism>
<sequence>MNATLEPEIHLEVQRYYGETLEASSDLKTNACCTESEPPVYIKAALAEIHNEVKARYYGCGLVIPEALEGAQVLDLGCGAGQDCYLLSKLVGAQGRIVGVDMTPEQLAVARRHREYHADKFGYETSNVEFIDGNIEHLEDVGLDDASFDLIVSNCVV</sequence>
<keyword evidence="2" id="KW-0949">S-adenosyl-L-methionine</keyword>
<evidence type="ECO:0000256" key="6">
    <source>
        <dbReference type="ARBA" id="ARBA00047941"/>
    </source>
</evidence>
<dbReference type="GO" id="GO:0030791">
    <property type="term" value="F:arsenite methyltransferase activity"/>
    <property type="evidence" value="ECO:0007669"/>
    <property type="project" value="UniProtKB-EC"/>
</dbReference>
<evidence type="ECO:0000256" key="8">
    <source>
        <dbReference type="ARBA" id="ARBA00048428"/>
    </source>
</evidence>
<gene>
    <name evidence="10" type="ORF">METZ01_LOCUS176740</name>
</gene>
<evidence type="ECO:0000256" key="4">
    <source>
        <dbReference type="ARBA" id="ARBA00034521"/>
    </source>
</evidence>
<dbReference type="InterPro" id="IPR029063">
    <property type="entry name" value="SAM-dependent_MTases_sf"/>
</dbReference>
<dbReference type="InterPro" id="IPR025714">
    <property type="entry name" value="Methyltranfer_dom"/>
</dbReference>
<evidence type="ECO:0000256" key="5">
    <source>
        <dbReference type="ARBA" id="ARBA00034545"/>
    </source>
</evidence>
<dbReference type="Gene3D" id="3.40.50.150">
    <property type="entry name" value="Vaccinia Virus protein VP39"/>
    <property type="match status" value="1"/>
</dbReference>
<accession>A0A382CCR7</accession>
<dbReference type="PANTHER" id="PTHR43675:SF8">
    <property type="entry name" value="ARSENITE METHYLTRANSFERASE"/>
    <property type="match status" value="1"/>
</dbReference>
<evidence type="ECO:0000256" key="2">
    <source>
        <dbReference type="ARBA" id="ARBA00022691"/>
    </source>
</evidence>
<comment type="similarity">
    <text evidence="3">Belongs to the methyltransferase superfamily. Arsenite methyltransferase family.</text>
</comment>
<evidence type="ECO:0000259" key="9">
    <source>
        <dbReference type="Pfam" id="PF13847"/>
    </source>
</evidence>
<evidence type="ECO:0000256" key="3">
    <source>
        <dbReference type="ARBA" id="ARBA00034487"/>
    </source>
</evidence>
<dbReference type="SUPFAM" id="SSF53335">
    <property type="entry name" value="S-adenosyl-L-methionine-dependent methyltransferases"/>
    <property type="match status" value="1"/>
</dbReference>
<comment type="catalytic activity">
    <reaction evidence="7">
        <text>arsenic triglutathione + 2 [thioredoxin]-dithiol + 2 S-adenosyl-L-methionine + H2O = dimethylarsinous acid + 2 [thioredoxin]-disulfide + 3 glutathione + 2 S-adenosyl-L-homocysteine + 2 H(+)</text>
        <dbReference type="Rhea" id="RHEA:69464"/>
        <dbReference type="Rhea" id="RHEA-COMP:10698"/>
        <dbReference type="Rhea" id="RHEA-COMP:10700"/>
        <dbReference type="ChEBI" id="CHEBI:15377"/>
        <dbReference type="ChEBI" id="CHEBI:15378"/>
        <dbReference type="ChEBI" id="CHEBI:23808"/>
        <dbReference type="ChEBI" id="CHEBI:29950"/>
        <dbReference type="ChEBI" id="CHEBI:50058"/>
        <dbReference type="ChEBI" id="CHEBI:57856"/>
        <dbReference type="ChEBI" id="CHEBI:57925"/>
        <dbReference type="ChEBI" id="CHEBI:59789"/>
        <dbReference type="ChEBI" id="CHEBI:183640"/>
        <dbReference type="EC" id="2.1.1.137"/>
    </reaction>
</comment>
<evidence type="ECO:0000256" key="7">
    <source>
        <dbReference type="ARBA" id="ARBA00047943"/>
    </source>
</evidence>
<dbReference type="EMBL" id="UINC01033892">
    <property type="protein sequence ID" value="SVB23886.1"/>
    <property type="molecule type" value="Genomic_DNA"/>
</dbReference>
<evidence type="ECO:0000256" key="1">
    <source>
        <dbReference type="ARBA" id="ARBA00022679"/>
    </source>
</evidence>
<dbReference type="EC" id="2.1.1.137" evidence="4"/>
<protein>
    <recommendedName>
        <fullName evidence="5">Arsenite methyltransferase</fullName>
        <ecNumber evidence="4">2.1.1.137</ecNumber>
    </recommendedName>
</protein>
<comment type="catalytic activity">
    <reaction evidence="8">
        <text>arsenic triglutathione + 3 [thioredoxin]-dithiol + 3 S-adenosyl-L-methionine = trimethylarsine + 3 [thioredoxin]-disulfide + 3 glutathione + 3 S-adenosyl-L-homocysteine + 3 H(+)</text>
        <dbReference type="Rhea" id="RHEA:69432"/>
        <dbReference type="Rhea" id="RHEA-COMP:10698"/>
        <dbReference type="Rhea" id="RHEA-COMP:10700"/>
        <dbReference type="ChEBI" id="CHEBI:15378"/>
        <dbReference type="ChEBI" id="CHEBI:27130"/>
        <dbReference type="ChEBI" id="CHEBI:29950"/>
        <dbReference type="ChEBI" id="CHEBI:50058"/>
        <dbReference type="ChEBI" id="CHEBI:57856"/>
        <dbReference type="ChEBI" id="CHEBI:57925"/>
        <dbReference type="ChEBI" id="CHEBI:59789"/>
        <dbReference type="ChEBI" id="CHEBI:183640"/>
        <dbReference type="EC" id="2.1.1.137"/>
    </reaction>
</comment>
<dbReference type="PANTHER" id="PTHR43675">
    <property type="entry name" value="ARSENITE METHYLTRANSFERASE"/>
    <property type="match status" value="1"/>
</dbReference>
<feature type="domain" description="Methyltransferase" evidence="9">
    <location>
        <begin position="69"/>
        <end position="156"/>
    </location>
</feature>
<evidence type="ECO:0000313" key="10">
    <source>
        <dbReference type="EMBL" id="SVB23886.1"/>
    </source>
</evidence>
<dbReference type="InterPro" id="IPR026669">
    <property type="entry name" value="Arsenite_MeTrfase-like"/>
</dbReference>
<feature type="non-terminal residue" evidence="10">
    <location>
        <position position="157"/>
    </location>
</feature>
<comment type="catalytic activity">
    <reaction evidence="6">
        <text>arsenic triglutathione + [thioredoxin]-dithiol + S-adenosyl-L-methionine + 2 H2O = methylarsonous acid + [thioredoxin]-disulfide + 3 glutathione + S-adenosyl-L-homocysteine + H(+)</text>
        <dbReference type="Rhea" id="RHEA:69460"/>
        <dbReference type="Rhea" id="RHEA-COMP:10698"/>
        <dbReference type="Rhea" id="RHEA-COMP:10700"/>
        <dbReference type="ChEBI" id="CHEBI:15377"/>
        <dbReference type="ChEBI" id="CHEBI:15378"/>
        <dbReference type="ChEBI" id="CHEBI:17826"/>
        <dbReference type="ChEBI" id="CHEBI:29950"/>
        <dbReference type="ChEBI" id="CHEBI:50058"/>
        <dbReference type="ChEBI" id="CHEBI:57856"/>
        <dbReference type="ChEBI" id="CHEBI:57925"/>
        <dbReference type="ChEBI" id="CHEBI:59789"/>
        <dbReference type="ChEBI" id="CHEBI:183640"/>
        <dbReference type="EC" id="2.1.1.137"/>
    </reaction>
</comment>
<dbReference type="CDD" id="cd02440">
    <property type="entry name" value="AdoMet_MTases"/>
    <property type="match status" value="1"/>
</dbReference>
<keyword evidence="1" id="KW-0808">Transferase</keyword>
<reference evidence="10" key="1">
    <citation type="submission" date="2018-05" db="EMBL/GenBank/DDBJ databases">
        <authorList>
            <person name="Lanie J.A."/>
            <person name="Ng W.-L."/>
            <person name="Kazmierczak K.M."/>
            <person name="Andrzejewski T.M."/>
            <person name="Davidsen T.M."/>
            <person name="Wayne K.J."/>
            <person name="Tettelin H."/>
            <person name="Glass J.I."/>
            <person name="Rusch D."/>
            <person name="Podicherti R."/>
            <person name="Tsui H.-C.T."/>
            <person name="Winkler M.E."/>
        </authorList>
    </citation>
    <scope>NUCLEOTIDE SEQUENCE</scope>
</reference>
<proteinExistence type="inferred from homology"/>
<dbReference type="AlphaFoldDB" id="A0A382CCR7"/>